<feature type="domain" description="PEP-utilising enzyme C-terminal" evidence="18">
    <location>
        <begin position="469"/>
        <end position="769"/>
    </location>
</feature>
<dbReference type="Gene3D" id="3.20.20.60">
    <property type="entry name" value="Phosphoenolpyruvate-binding domains"/>
    <property type="match status" value="1"/>
</dbReference>
<evidence type="ECO:0000256" key="8">
    <source>
        <dbReference type="ARBA" id="ARBA00022723"/>
    </source>
</evidence>
<keyword evidence="8 15" id="KW-0479">Metal-binding</keyword>
<name>A0ABY7QU31_9FIRM</name>
<comment type="catalytic activity">
    <reaction evidence="14 15">
        <text>pyruvate + ATP + H2O = phosphoenolpyruvate + AMP + phosphate + 2 H(+)</text>
        <dbReference type="Rhea" id="RHEA:11364"/>
        <dbReference type="ChEBI" id="CHEBI:15361"/>
        <dbReference type="ChEBI" id="CHEBI:15377"/>
        <dbReference type="ChEBI" id="CHEBI:15378"/>
        <dbReference type="ChEBI" id="CHEBI:30616"/>
        <dbReference type="ChEBI" id="CHEBI:43474"/>
        <dbReference type="ChEBI" id="CHEBI:58702"/>
        <dbReference type="ChEBI" id="CHEBI:456215"/>
        <dbReference type="EC" id="2.7.9.2"/>
    </reaction>
</comment>
<evidence type="ECO:0000256" key="3">
    <source>
        <dbReference type="ARBA" id="ARBA00004742"/>
    </source>
</evidence>
<feature type="domain" description="Pyruvate phosphate dikinase AMP/ATP-binding" evidence="17">
    <location>
        <begin position="18"/>
        <end position="333"/>
    </location>
</feature>
<evidence type="ECO:0000256" key="9">
    <source>
        <dbReference type="ARBA" id="ARBA00022741"/>
    </source>
</evidence>
<dbReference type="RefSeq" id="WP_271191204.1">
    <property type="nucleotide sequence ID" value="NZ_CP115667.1"/>
</dbReference>
<dbReference type="Gene3D" id="3.30.1490.20">
    <property type="entry name" value="ATP-grasp fold, A domain"/>
    <property type="match status" value="1"/>
</dbReference>
<dbReference type="Pfam" id="PF00391">
    <property type="entry name" value="PEP-utilizers"/>
    <property type="match status" value="1"/>
</dbReference>
<comment type="cofactor">
    <cofactor evidence="1 15">
        <name>Mg(2+)</name>
        <dbReference type="ChEBI" id="CHEBI:18420"/>
    </cofactor>
</comment>
<dbReference type="NCBIfam" id="TIGR01418">
    <property type="entry name" value="PEP_synth"/>
    <property type="match status" value="1"/>
</dbReference>
<dbReference type="SUPFAM" id="SSF51621">
    <property type="entry name" value="Phosphoenolpyruvate/pyruvate domain"/>
    <property type="match status" value="1"/>
</dbReference>
<evidence type="ECO:0000259" key="17">
    <source>
        <dbReference type="Pfam" id="PF01326"/>
    </source>
</evidence>
<evidence type="ECO:0000259" key="16">
    <source>
        <dbReference type="Pfam" id="PF00391"/>
    </source>
</evidence>
<dbReference type="Pfam" id="PF01326">
    <property type="entry name" value="PPDK_N"/>
    <property type="match status" value="1"/>
</dbReference>
<evidence type="ECO:0000256" key="15">
    <source>
        <dbReference type="PIRNR" id="PIRNR000854"/>
    </source>
</evidence>
<evidence type="ECO:0000313" key="20">
    <source>
        <dbReference type="Proteomes" id="UP001210339"/>
    </source>
</evidence>
<feature type="domain" description="PEP-utilising enzyme mobile" evidence="16">
    <location>
        <begin position="365"/>
        <end position="436"/>
    </location>
</feature>
<dbReference type="PANTHER" id="PTHR43030:SF1">
    <property type="entry name" value="PHOSPHOENOLPYRUVATE SYNTHASE"/>
    <property type="match status" value="1"/>
</dbReference>
<keyword evidence="7 15" id="KW-0808">Transferase</keyword>
<dbReference type="InterPro" id="IPR023151">
    <property type="entry name" value="PEP_util_CS"/>
</dbReference>
<evidence type="ECO:0000256" key="1">
    <source>
        <dbReference type="ARBA" id="ARBA00001946"/>
    </source>
</evidence>
<dbReference type="SUPFAM" id="SSF56059">
    <property type="entry name" value="Glutathione synthetase ATP-binding domain-like"/>
    <property type="match status" value="1"/>
</dbReference>
<evidence type="ECO:0000256" key="10">
    <source>
        <dbReference type="ARBA" id="ARBA00022777"/>
    </source>
</evidence>
<dbReference type="InterPro" id="IPR013815">
    <property type="entry name" value="ATP_grasp_subdomain_1"/>
</dbReference>
<evidence type="ECO:0000259" key="18">
    <source>
        <dbReference type="Pfam" id="PF02896"/>
    </source>
</evidence>
<dbReference type="EC" id="2.7.9.2" evidence="5 15"/>
<dbReference type="PROSITE" id="PS00370">
    <property type="entry name" value="PEP_ENZYMES_PHOS_SITE"/>
    <property type="match status" value="1"/>
</dbReference>
<keyword evidence="12 15" id="KW-0460">Magnesium</keyword>
<evidence type="ECO:0000256" key="5">
    <source>
        <dbReference type="ARBA" id="ARBA00011996"/>
    </source>
</evidence>
<dbReference type="Gene3D" id="3.30.470.20">
    <property type="entry name" value="ATP-grasp fold, B domain"/>
    <property type="match status" value="1"/>
</dbReference>
<keyword evidence="10 15" id="KW-0418">Kinase</keyword>
<organism evidence="19 20">
    <name type="scientific">Peptoniphilus equinus</name>
    <dbReference type="NCBI Taxonomy" id="3016343"/>
    <lineage>
        <taxon>Bacteria</taxon>
        <taxon>Bacillati</taxon>
        <taxon>Bacillota</taxon>
        <taxon>Tissierellia</taxon>
        <taxon>Tissierellales</taxon>
        <taxon>Peptoniphilaceae</taxon>
        <taxon>Peptoniphilus</taxon>
    </lineage>
</organism>
<comment type="function">
    <text evidence="2 15">Catalyzes the phosphorylation of pyruvate to phosphoenolpyruvate.</text>
</comment>
<dbReference type="GO" id="GO:0008986">
    <property type="term" value="F:pyruvate, water dikinase activity"/>
    <property type="evidence" value="ECO:0007669"/>
    <property type="project" value="UniProtKB-EC"/>
</dbReference>
<dbReference type="InterPro" id="IPR008279">
    <property type="entry name" value="PEP-util_enz_mobile_dom"/>
</dbReference>
<evidence type="ECO:0000256" key="13">
    <source>
        <dbReference type="ARBA" id="ARBA00033470"/>
    </source>
</evidence>
<protein>
    <recommendedName>
        <fullName evidence="6 15">Phosphoenolpyruvate synthase</fullName>
        <shortName evidence="15">PEP synthase</shortName>
        <ecNumber evidence="5 15">2.7.9.2</ecNumber>
    </recommendedName>
    <alternativeName>
        <fullName evidence="13 15">Pyruvate, water dikinase</fullName>
    </alternativeName>
</protein>
<dbReference type="PROSITE" id="PS00742">
    <property type="entry name" value="PEP_ENZYMES_2"/>
    <property type="match status" value="1"/>
</dbReference>
<accession>A0ABY7QU31</accession>
<dbReference type="Gene3D" id="3.50.30.10">
    <property type="entry name" value="Phosphohistidine domain"/>
    <property type="match status" value="1"/>
</dbReference>
<evidence type="ECO:0000256" key="2">
    <source>
        <dbReference type="ARBA" id="ARBA00002988"/>
    </source>
</evidence>
<dbReference type="InterPro" id="IPR018274">
    <property type="entry name" value="PEP_util_AS"/>
</dbReference>
<proteinExistence type="inferred from homology"/>
<dbReference type="InterPro" id="IPR002192">
    <property type="entry name" value="PPDK_AMP/ATP-bd"/>
</dbReference>
<evidence type="ECO:0000256" key="4">
    <source>
        <dbReference type="ARBA" id="ARBA00007837"/>
    </source>
</evidence>
<dbReference type="InterPro" id="IPR040442">
    <property type="entry name" value="Pyrv_kinase-like_dom_sf"/>
</dbReference>
<dbReference type="InterPro" id="IPR015813">
    <property type="entry name" value="Pyrv/PenolPyrv_kinase-like_dom"/>
</dbReference>
<dbReference type="SUPFAM" id="SSF52009">
    <property type="entry name" value="Phosphohistidine domain"/>
    <property type="match status" value="1"/>
</dbReference>
<dbReference type="InterPro" id="IPR000121">
    <property type="entry name" value="PEP_util_C"/>
</dbReference>
<evidence type="ECO:0000256" key="11">
    <source>
        <dbReference type="ARBA" id="ARBA00022840"/>
    </source>
</evidence>
<keyword evidence="11 15" id="KW-0067">ATP-binding</keyword>
<dbReference type="EMBL" id="CP115667">
    <property type="protein sequence ID" value="WBW49673.1"/>
    <property type="molecule type" value="Genomic_DNA"/>
</dbReference>
<sequence>MAYNYILWFEEIGKNDIPRVGGKGANLGELTAFGLPVPPGFCVTAGAYDEFIDYSELDEIVKMLVNGLDVDNADELQSVSQDIRDKINSSPIKPEIEAEIIRAYREFADSIGVDNPEVAVRSSATAEDLPDASFAGQQDTYLHIRGEEELIKHIRSCWASLWTSRAIYYREKQDFDHFDVSLSVVVQKMVNSEKSGVMFTANPINNSEDEMMINASWGLGEAVVSGMVTPDEYVIDKKTKAVIEKNLASKKTMVVKVEGGVGTEEKSVAEVLGPDAVDGECLSADELNTLIERGLKVESLYGSVQDTEWGFDRDTKEFYFLQSRPITTLEKKDVLKPLCKGLPASPGIGRGTVKLIKDVSEINLIQEGDILVTEMTNPDMVPAMRKAAGVVTDEGGRTCHAAIVSRELQIPCIVGGKNATKVLKDGMEVTVDATRGVVYEGFVLKEEDKPKDTSPAQGGAVMSGAWVESFKSNLAPITATKIYMNLGEPGLIEKYKNLPFDGIGLMRTEFIFTNMIGAHPMYLLKTHQEDLMIDKLAEGISKVASAIYPRNLVVRMSDFRTNEFRGLKGGDEVEPIEANPMIGWRGVSRYISPEYEAGFRLECKAMRRVREEFGLTNVIAMLPFVRTTDELVTVKGIMAEEGLKQSKNFKIWIMAEVPAVVFQAEEFAELVDGFSIGSNDLTQLVMGADRDSGVLNNMGYFDERNEAVKRALKIIIDAANKKGITCSICGQGPSQYPELAEFLVECGVTSMSVNPDTVEYTRRLVASVEQKMILKKLRNL</sequence>
<dbReference type="InterPro" id="IPR006319">
    <property type="entry name" value="PEP_synth"/>
</dbReference>
<evidence type="ECO:0000256" key="14">
    <source>
        <dbReference type="ARBA" id="ARBA00047700"/>
    </source>
</evidence>
<keyword evidence="20" id="KW-1185">Reference proteome</keyword>
<evidence type="ECO:0000313" key="19">
    <source>
        <dbReference type="EMBL" id="WBW49673.1"/>
    </source>
</evidence>
<evidence type="ECO:0000256" key="6">
    <source>
        <dbReference type="ARBA" id="ARBA00021623"/>
    </source>
</evidence>
<dbReference type="Pfam" id="PF02896">
    <property type="entry name" value="PEP-utilizers_C"/>
    <property type="match status" value="1"/>
</dbReference>
<reference evidence="19 20" key="1">
    <citation type="submission" date="2023-01" db="EMBL/GenBank/DDBJ databases">
        <authorList>
            <person name="Lee S.H."/>
            <person name="Jung H.S."/>
            <person name="Yun J.U."/>
        </authorList>
    </citation>
    <scope>NUCLEOTIDE SEQUENCE [LARGE SCALE GENOMIC DNA]</scope>
    <source>
        <strain evidence="19 20">CBA3646</strain>
    </source>
</reference>
<keyword evidence="9 15" id="KW-0547">Nucleotide-binding</keyword>
<dbReference type="InterPro" id="IPR036637">
    <property type="entry name" value="Phosphohistidine_dom_sf"/>
</dbReference>
<comment type="pathway">
    <text evidence="3 15">Carbohydrate biosynthesis; gluconeogenesis.</text>
</comment>
<dbReference type="PANTHER" id="PTHR43030">
    <property type="entry name" value="PHOSPHOENOLPYRUVATE SYNTHASE"/>
    <property type="match status" value="1"/>
</dbReference>
<evidence type="ECO:0000256" key="12">
    <source>
        <dbReference type="ARBA" id="ARBA00022842"/>
    </source>
</evidence>
<evidence type="ECO:0000256" key="7">
    <source>
        <dbReference type="ARBA" id="ARBA00022679"/>
    </source>
</evidence>
<dbReference type="PIRSF" id="PIRSF000854">
    <property type="entry name" value="PEP_synthase"/>
    <property type="match status" value="1"/>
</dbReference>
<dbReference type="Proteomes" id="UP001210339">
    <property type="component" value="Chromosome"/>
</dbReference>
<dbReference type="NCBIfam" id="NF005057">
    <property type="entry name" value="PRK06464.1"/>
    <property type="match status" value="1"/>
</dbReference>
<gene>
    <name evidence="19" type="primary">ppsA</name>
    <name evidence="19" type="ORF">O6R05_06640</name>
</gene>
<comment type="similarity">
    <text evidence="4 15">Belongs to the PEP-utilizing enzyme family.</text>
</comment>